<gene>
    <name evidence="1" type="ORF">E2553_45540</name>
</gene>
<dbReference type="AlphaFoldDB" id="A0A4Y8MHJ7"/>
<reference evidence="1 2" key="1">
    <citation type="submission" date="2019-03" db="EMBL/GenBank/DDBJ databases">
        <title>Complete Genome Sequence of Paraburkholderia dipogonis ICMP 19430T, a Nitrogen-fixing Symbiont of the South African Invasive Legume Dipogon lignosus in New Zealand.</title>
        <authorList>
            <person name="De Meyer S.E."/>
        </authorList>
    </citation>
    <scope>NUCLEOTIDE SEQUENCE [LARGE SCALE GENOMIC DNA]</scope>
    <source>
        <strain evidence="1 2">ICMP 19430</strain>
    </source>
</reference>
<comment type="caution">
    <text evidence="1">The sequence shown here is derived from an EMBL/GenBank/DDBJ whole genome shotgun (WGS) entry which is preliminary data.</text>
</comment>
<evidence type="ECO:0000313" key="1">
    <source>
        <dbReference type="EMBL" id="TFE36898.1"/>
    </source>
</evidence>
<protein>
    <submittedName>
        <fullName evidence="1">Uncharacterized protein</fullName>
    </submittedName>
</protein>
<organism evidence="1 2">
    <name type="scientific">Paraburkholderia dipogonis</name>
    <dbReference type="NCBI Taxonomy" id="1211383"/>
    <lineage>
        <taxon>Bacteria</taxon>
        <taxon>Pseudomonadati</taxon>
        <taxon>Pseudomonadota</taxon>
        <taxon>Betaproteobacteria</taxon>
        <taxon>Burkholderiales</taxon>
        <taxon>Burkholderiaceae</taxon>
        <taxon>Paraburkholderia</taxon>
    </lineage>
</organism>
<dbReference type="RefSeq" id="WP_134466818.1">
    <property type="nucleotide sequence ID" value="NZ_SNVI01000008.1"/>
</dbReference>
<evidence type="ECO:0000313" key="2">
    <source>
        <dbReference type="Proteomes" id="UP000297385"/>
    </source>
</evidence>
<sequence>MVYKSRFKNIVYPAWRHAPRVARYRVVLAKNRKLVRTVVYPLDGKPSQPHHADLAIALAVVLNRVIDGELTGVCHVCMRPVVQTGVRLTDYPVRVDASRVWCHGRAANRSVGNTAQPLHIHSLDVVGGAVAFHVGHDKDKPASACVARLLP</sequence>
<name>A0A4Y8MHJ7_9BURK</name>
<dbReference type="Proteomes" id="UP000297385">
    <property type="component" value="Unassembled WGS sequence"/>
</dbReference>
<proteinExistence type="predicted"/>
<dbReference type="EMBL" id="SNVI01000008">
    <property type="protein sequence ID" value="TFE36898.1"/>
    <property type="molecule type" value="Genomic_DNA"/>
</dbReference>
<accession>A0A4Y8MHJ7</accession>